<evidence type="ECO:0000313" key="1">
    <source>
        <dbReference type="EMBL" id="GHK54125.1"/>
    </source>
</evidence>
<protein>
    <submittedName>
        <fullName evidence="1">Uncharacterized protein</fullName>
    </submittedName>
</protein>
<proteinExistence type="predicted"/>
<name>A0A8D6IVT6_KLEPN</name>
<dbReference type="AlphaFoldDB" id="A0A8D6IVT6"/>
<gene>
    <name evidence="1" type="ORF">KPZU09_38610</name>
</gene>
<comment type="caution">
    <text evidence="1">The sequence shown here is derived from an EMBL/GenBank/DDBJ whole genome shotgun (WGS) entry which is preliminary data.</text>
</comment>
<accession>A0A8D6IVT6</accession>
<dbReference type="EMBL" id="BNFF01000001">
    <property type="protein sequence ID" value="GHK54125.1"/>
    <property type="molecule type" value="Genomic_DNA"/>
</dbReference>
<sequence length="63" mass="6558">MLTTDGITFSSIGARLGICCALVAEDAVSAALAESGDNARPKLRASALIANVVFFISFNLNIR</sequence>
<organism evidence="1 2">
    <name type="scientific">Klebsiella pneumoniae</name>
    <dbReference type="NCBI Taxonomy" id="573"/>
    <lineage>
        <taxon>Bacteria</taxon>
        <taxon>Pseudomonadati</taxon>
        <taxon>Pseudomonadota</taxon>
        <taxon>Gammaproteobacteria</taxon>
        <taxon>Enterobacterales</taxon>
        <taxon>Enterobacteriaceae</taxon>
        <taxon>Klebsiella/Raoultella group</taxon>
        <taxon>Klebsiella</taxon>
        <taxon>Klebsiella pneumoniae complex</taxon>
    </lineage>
</organism>
<evidence type="ECO:0000313" key="2">
    <source>
        <dbReference type="Proteomes" id="UP000655094"/>
    </source>
</evidence>
<dbReference type="Proteomes" id="UP000655094">
    <property type="component" value="Unassembled WGS sequence"/>
</dbReference>
<reference evidence="1" key="1">
    <citation type="submission" date="2020-10" db="EMBL/GenBank/DDBJ databases">
        <title>Genome Sequence of ESBL Producing Zambian Clinical Strains.</title>
        <authorList>
            <person name="Shawa M."/>
            <person name="Furuta Y."/>
            <person name="Simbotwe M."/>
            <person name="Mulenga E."/>
            <person name="Mubanga M."/>
            <person name="Mulenga G."/>
            <person name="Kaile C."/>
            <person name="Zorigt T."/>
            <person name="Hang'ombe B."/>
            <person name="Higashi H."/>
        </authorList>
    </citation>
    <scope>NUCLEOTIDE SEQUENCE</scope>
    <source>
        <strain evidence="1">Zam_UTH_09</strain>
    </source>
</reference>